<reference evidence="1 2" key="2">
    <citation type="submission" date="2019-05" db="EMBL/GenBank/DDBJ databases">
        <authorList>
            <person name="Suflita J.M."/>
            <person name="Marks C.R."/>
        </authorList>
    </citation>
    <scope>NUCLEOTIDE SEQUENCE [LARGE SCALE GENOMIC DNA]</scope>
    <source>
        <strain evidence="1 2">ALDC</strain>
    </source>
</reference>
<evidence type="ECO:0000313" key="2">
    <source>
        <dbReference type="Proteomes" id="UP000298602"/>
    </source>
</evidence>
<reference evidence="1 2" key="1">
    <citation type="submission" date="2019-05" db="EMBL/GenBank/DDBJ databases">
        <title>The Complete Genome Sequence of the n-alkane-degrading Desulfoglaeba alkanexedens ALDC reveals multiple alkylsuccinate synthase gene clusters.</title>
        <authorList>
            <person name="Callaghan A.V."/>
            <person name="Davidova I.A."/>
            <person name="Duncan K.E."/>
            <person name="Morris B."/>
            <person name="McInerney M.J."/>
        </authorList>
    </citation>
    <scope>NUCLEOTIDE SEQUENCE [LARGE SCALE GENOMIC DNA]</scope>
    <source>
        <strain evidence="1 2">ALDC</strain>
    </source>
</reference>
<dbReference type="NCBIfam" id="NF041372">
    <property type="entry name" value="DUF166_seleno"/>
    <property type="match status" value="1"/>
</dbReference>
<accession>A0A4P8L3D8</accession>
<dbReference type="Pfam" id="PF02593">
    <property type="entry name" value="DUF166"/>
    <property type="match status" value="1"/>
</dbReference>
<dbReference type="OrthoDB" id="5419016at2"/>
<dbReference type="EMBL" id="CP040098">
    <property type="protein sequence ID" value="QCQ22467.1"/>
    <property type="molecule type" value="Genomic_DNA"/>
</dbReference>
<proteinExistence type="predicted"/>
<gene>
    <name evidence="1" type="ORF">FDQ92_10015</name>
</gene>
<keyword evidence="2" id="KW-1185">Reference proteome</keyword>
<dbReference type="AlphaFoldDB" id="A0A4P8L3D8"/>
<dbReference type="RefSeq" id="WP_137424652.1">
    <property type="nucleotide sequence ID" value="NZ_CP040098.1"/>
</dbReference>
<name>A0A4P8L3D8_9BACT</name>
<evidence type="ECO:0000313" key="1">
    <source>
        <dbReference type="EMBL" id="QCQ22467.1"/>
    </source>
</evidence>
<evidence type="ECO:0008006" key="3">
    <source>
        <dbReference type="Google" id="ProtNLM"/>
    </source>
</evidence>
<dbReference type="KEGG" id="dax:FDQ92_10015"/>
<sequence>MAKRQRIFVVQQNGSAEAKVAGIRQFGRDAFELQVFSIDERLPPVLDESEGFLPDTIDADLVLDFLTHPDLSYDLGLRCQELKIPVVASGKKHRIGGVVTPPICCGLSRQVGLGRYGEMFGAPEFSAEVENGLLVQLDVIRGAPCGATWRAAQKVVGLPAEQAVVRIGLETQFFCVADPSSWDPLWGKSPVHFAGKVHSKALERALQRKCLTVASGKCGAGRA</sequence>
<dbReference type="Proteomes" id="UP000298602">
    <property type="component" value="Chromosome"/>
</dbReference>
<protein>
    <recommendedName>
        <fullName evidence="3">Thymidylate synthase</fullName>
    </recommendedName>
</protein>
<organism evidence="1 2">
    <name type="scientific">Desulfoglaeba alkanexedens ALDC</name>
    <dbReference type="NCBI Taxonomy" id="980445"/>
    <lineage>
        <taxon>Bacteria</taxon>
        <taxon>Pseudomonadati</taxon>
        <taxon>Thermodesulfobacteriota</taxon>
        <taxon>Syntrophobacteria</taxon>
        <taxon>Syntrophobacterales</taxon>
        <taxon>Syntrophobacteraceae</taxon>
        <taxon>Desulfoglaeba</taxon>
    </lineage>
</organism>
<dbReference type="InterPro" id="IPR003745">
    <property type="entry name" value="DUF166"/>
</dbReference>